<dbReference type="RefSeq" id="WP_187006995.1">
    <property type="nucleotide sequence ID" value="NZ_JACRWD010000017.1"/>
</dbReference>
<gene>
    <name evidence="1" type="ORF">H8891_14760</name>
</gene>
<organism evidence="1 2">
    <name type="scientific">Paeniclostridium hominis</name>
    <dbReference type="NCBI Taxonomy" id="2764329"/>
    <lineage>
        <taxon>Bacteria</taxon>
        <taxon>Bacillati</taxon>
        <taxon>Bacillota</taxon>
        <taxon>Clostridia</taxon>
        <taxon>Peptostreptococcales</taxon>
        <taxon>Peptostreptococcaceae</taxon>
        <taxon>Paeniclostridium</taxon>
    </lineage>
</organism>
<reference evidence="1 2" key="1">
    <citation type="submission" date="2020-08" db="EMBL/GenBank/DDBJ databases">
        <authorList>
            <person name="Liu C."/>
            <person name="Sun Q."/>
        </authorList>
    </citation>
    <scope>NUCLEOTIDE SEQUENCE [LARGE SCALE GENOMIC DNA]</scope>
    <source>
        <strain evidence="1 2">NSJ-45</strain>
    </source>
</reference>
<proteinExistence type="predicted"/>
<dbReference type="Proteomes" id="UP000611796">
    <property type="component" value="Unassembled WGS sequence"/>
</dbReference>
<accession>A0ABR7K7G9</accession>
<evidence type="ECO:0000313" key="2">
    <source>
        <dbReference type="Proteomes" id="UP000611796"/>
    </source>
</evidence>
<sequence length="123" mass="14535">MSYPSILNQLKGYKDADQYVRSNINKAIKELNVYYPKCDSAQSLNGIIGGKNENYNVSVMNCKSHIDYYLKWKDGHYAKYLKDTQVSWHRTSKSLYEVLQDPFLEEFISVYLSRTYFKKHNIK</sequence>
<protein>
    <submittedName>
        <fullName evidence="1">Uncharacterized protein</fullName>
    </submittedName>
</protein>
<dbReference type="EMBL" id="JACRWD010000017">
    <property type="protein sequence ID" value="MBC6005043.1"/>
    <property type="molecule type" value="Genomic_DNA"/>
</dbReference>
<comment type="caution">
    <text evidence="1">The sequence shown here is derived from an EMBL/GenBank/DDBJ whole genome shotgun (WGS) entry which is preliminary data.</text>
</comment>
<keyword evidence="2" id="KW-1185">Reference proteome</keyword>
<evidence type="ECO:0000313" key="1">
    <source>
        <dbReference type="EMBL" id="MBC6005043.1"/>
    </source>
</evidence>
<name>A0ABR7K7G9_9FIRM</name>